<name>H8L460_FRAAD</name>
<evidence type="ECO:0000256" key="4">
    <source>
        <dbReference type="ARBA" id="ARBA00022692"/>
    </source>
</evidence>
<dbReference type="FunFam" id="1.10.3720.10:FF:000003">
    <property type="entry name" value="Aliphatic sulfonate ABC transporter permease"/>
    <property type="match status" value="1"/>
</dbReference>
<dbReference type="KEGG" id="fau:Fraau_2154"/>
<comment type="subcellular location">
    <subcellularLocation>
        <location evidence="1 7">Cell membrane</location>
        <topology evidence="1 7">Multi-pass membrane protein</topology>
    </subcellularLocation>
</comment>
<evidence type="ECO:0000256" key="5">
    <source>
        <dbReference type="ARBA" id="ARBA00022989"/>
    </source>
</evidence>
<feature type="transmembrane region" description="Helical" evidence="7">
    <location>
        <begin position="20"/>
        <end position="41"/>
    </location>
</feature>
<dbReference type="GO" id="GO:0010438">
    <property type="term" value="P:cellular response to sulfur starvation"/>
    <property type="evidence" value="ECO:0007669"/>
    <property type="project" value="TreeGrafter"/>
</dbReference>
<keyword evidence="2 7" id="KW-0813">Transport</keyword>
<dbReference type="eggNOG" id="COG0600">
    <property type="taxonomic scope" value="Bacteria"/>
</dbReference>
<feature type="domain" description="ABC transmembrane type-1" evidence="8">
    <location>
        <begin position="77"/>
        <end position="253"/>
    </location>
</feature>
<feature type="transmembrane region" description="Helical" evidence="7">
    <location>
        <begin position="114"/>
        <end position="133"/>
    </location>
</feature>
<proteinExistence type="inferred from homology"/>
<keyword evidence="10" id="KW-1185">Reference proteome</keyword>
<dbReference type="RefSeq" id="WP_014403539.1">
    <property type="nucleotide sequence ID" value="NC_017033.1"/>
</dbReference>
<dbReference type="PANTHER" id="PTHR30151">
    <property type="entry name" value="ALKANE SULFONATE ABC TRANSPORTER-RELATED, MEMBRANE SUBUNIT"/>
    <property type="match status" value="1"/>
</dbReference>
<organism evidence="9 10">
    <name type="scientific">Frateuria aurantia (strain ATCC 33424 / DSM 6220 / KCTC 2777 / LMG 1558 / NBRC 3245 / NCIMB 13370)</name>
    <name type="common">Acetobacter aurantius</name>
    <dbReference type="NCBI Taxonomy" id="767434"/>
    <lineage>
        <taxon>Bacteria</taxon>
        <taxon>Pseudomonadati</taxon>
        <taxon>Pseudomonadota</taxon>
        <taxon>Gammaproteobacteria</taxon>
        <taxon>Lysobacterales</taxon>
        <taxon>Rhodanobacteraceae</taxon>
        <taxon>Frateuria</taxon>
    </lineage>
</organism>
<dbReference type="Proteomes" id="UP000005234">
    <property type="component" value="Chromosome"/>
</dbReference>
<feature type="transmembrane region" description="Helical" evidence="7">
    <location>
        <begin position="139"/>
        <end position="158"/>
    </location>
</feature>
<feature type="transmembrane region" description="Helical" evidence="7">
    <location>
        <begin position="179"/>
        <end position="196"/>
    </location>
</feature>
<dbReference type="InterPro" id="IPR035906">
    <property type="entry name" value="MetI-like_sf"/>
</dbReference>
<keyword evidence="5 7" id="KW-1133">Transmembrane helix</keyword>
<keyword evidence="4 7" id="KW-0812">Transmembrane</keyword>
<dbReference type="AlphaFoldDB" id="H8L460"/>
<feature type="transmembrane region" description="Helical" evidence="7">
    <location>
        <begin position="230"/>
        <end position="249"/>
    </location>
</feature>
<dbReference type="PANTHER" id="PTHR30151:SF25">
    <property type="entry name" value="TAURINE TRANSPORT SYSTEM PERMEASE PROTEIN TAUC"/>
    <property type="match status" value="1"/>
</dbReference>
<keyword evidence="3" id="KW-1003">Cell membrane</keyword>
<sequence>MIRDSATLSPAASAPSHRRLGAAGLLGLLLTWWLITAAGWVEPLFLPSPGQVLAALWRLHRQGYMGSSLGSHVLASLQRLLAALLASLASALTLGLAMGLLPRLRAVIDPWVELVRPLPPLAYLPLIVIWFGIGEPAKILLIYLSMFPPLLVATISGVTRIEPARLQAVRSLGANRWQLIRWVILPGAAPPLLTGLRISLGIGWSCLVAAELVATSRGLGFMIQSAAQFLATDIVLAGIVLIAVFALGGEWGLRWLQHRYIHWN</sequence>
<gene>
    <name evidence="9" type="ordered locus">Fraau_2154</name>
</gene>
<comment type="similarity">
    <text evidence="7">Belongs to the binding-protein-dependent transport system permease family.</text>
</comment>
<evidence type="ECO:0000256" key="1">
    <source>
        <dbReference type="ARBA" id="ARBA00004651"/>
    </source>
</evidence>
<dbReference type="CDD" id="cd06261">
    <property type="entry name" value="TM_PBP2"/>
    <property type="match status" value="1"/>
</dbReference>
<feature type="transmembrane region" description="Helical" evidence="7">
    <location>
        <begin position="80"/>
        <end position="102"/>
    </location>
</feature>
<protein>
    <submittedName>
        <fullName evidence="9">ABC-type nitrate/sulfonate/bicarbonate transport system, permease component</fullName>
    </submittedName>
</protein>
<dbReference type="EMBL" id="CP003350">
    <property type="protein sequence ID" value="AFC86536.1"/>
    <property type="molecule type" value="Genomic_DNA"/>
</dbReference>
<dbReference type="GO" id="GO:0042918">
    <property type="term" value="P:alkanesulfonate transmembrane transport"/>
    <property type="evidence" value="ECO:0007669"/>
    <property type="project" value="UniProtKB-ARBA"/>
</dbReference>
<evidence type="ECO:0000313" key="9">
    <source>
        <dbReference type="EMBL" id="AFC86536.1"/>
    </source>
</evidence>
<accession>H8L460</accession>
<dbReference type="GO" id="GO:0005886">
    <property type="term" value="C:plasma membrane"/>
    <property type="evidence" value="ECO:0007669"/>
    <property type="project" value="UniProtKB-SubCell"/>
</dbReference>
<reference evidence="9" key="1">
    <citation type="submission" date="2012-02" db="EMBL/GenBank/DDBJ databases">
        <title>The complete genome of Frateuria aurantia DSM 6220.</title>
        <authorList>
            <consortium name="US DOE Joint Genome Institute (JGI-PGF)"/>
            <person name="Lucas S."/>
            <person name="Copeland A."/>
            <person name="Lapidus A."/>
            <person name="Glavina del Rio T."/>
            <person name="Dalin E."/>
            <person name="Tice H."/>
            <person name="Bruce D."/>
            <person name="Goodwin L."/>
            <person name="Pitluck S."/>
            <person name="Peters L."/>
            <person name="Ovchinnikova G."/>
            <person name="Teshima H."/>
            <person name="Kyrpides N."/>
            <person name="Mavromatis K."/>
            <person name="Ivanova N."/>
            <person name="Brettin T."/>
            <person name="Detter J.C."/>
            <person name="Han C."/>
            <person name="Larimer F."/>
            <person name="Land M."/>
            <person name="Hauser L."/>
            <person name="Markowitz V."/>
            <person name="Cheng J.-F."/>
            <person name="Hugenholtz P."/>
            <person name="Woyke T."/>
            <person name="Wu D."/>
            <person name="Brambilla E."/>
            <person name="Klenk H.-P."/>
            <person name="Eisen J.A."/>
        </authorList>
    </citation>
    <scope>NUCLEOTIDE SEQUENCE</scope>
    <source>
        <strain evidence="9">DSM 6220</strain>
    </source>
</reference>
<dbReference type="SUPFAM" id="SSF161098">
    <property type="entry name" value="MetI-like"/>
    <property type="match status" value="1"/>
</dbReference>
<dbReference type="PROSITE" id="PS50928">
    <property type="entry name" value="ABC_TM1"/>
    <property type="match status" value="1"/>
</dbReference>
<dbReference type="Pfam" id="PF00528">
    <property type="entry name" value="BPD_transp_1"/>
    <property type="match status" value="1"/>
</dbReference>
<dbReference type="HOGENOM" id="CLU_046113_1_4_6"/>
<evidence type="ECO:0000313" key="10">
    <source>
        <dbReference type="Proteomes" id="UP000005234"/>
    </source>
</evidence>
<evidence type="ECO:0000256" key="7">
    <source>
        <dbReference type="RuleBase" id="RU363032"/>
    </source>
</evidence>
<evidence type="ECO:0000259" key="8">
    <source>
        <dbReference type="PROSITE" id="PS50928"/>
    </source>
</evidence>
<keyword evidence="6 7" id="KW-0472">Membrane</keyword>
<dbReference type="OrthoDB" id="8138334at2"/>
<dbReference type="InterPro" id="IPR000515">
    <property type="entry name" value="MetI-like"/>
</dbReference>
<dbReference type="STRING" id="767434.Fraau_2154"/>
<evidence type="ECO:0000256" key="3">
    <source>
        <dbReference type="ARBA" id="ARBA00022475"/>
    </source>
</evidence>
<dbReference type="Gene3D" id="1.10.3720.10">
    <property type="entry name" value="MetI-like"/>
    <property type="match status" value="1"/>
</dbReference>
<evidence type="ECO:0000256" key="6">
    <source>
        <dbReference type="ARBA" id="ARBA00023136"/>
    </source>
</evidence>
<evidence type="ECO:0000256" key="2">
    <source>
        <dbReference type="ARBA" id="ARBA00022448"/>
    </source>
</evidence>